<dbReference type="InterPro" id="IPR036514">
    <property type="entry name" value="SGNH_hydro_sf"/>
</dbReference>
<keyword evidence="1" id="KW-0732">Signal</keyword>
<proteinExistence type="predicted"/>
<evidence type="ECO:0000256" key="1">
    <source>
        <dbReference type="SAM" id="SignalP"/>
    </source>
</evidence>
<dbReference type="Proteomes" id="UP001163105">
    <property type="component" value="Unassembled WGS sequence"/>
</dbReference>
<dbReference type="PANTHER" id="PTHR30383:SF31">
    <property type="entry name" value="SGNH HYDROLASE-TYPE ESTERASE DOMAIN-CONTAINING PROTEIN-RELATED"/>
    <property type="match status" value="1"/>
</dbReference>
<dbReference type="Gene3D" id="3.40.50.1110">
    <property type="entry name" value="SGNH hydrolase"/>
    <property type="match status" value="1"/>
</dbReference>
<keyword evidence="4" id="KW-1185">Reference proteome</keyword>
<organism evidence="3 4">
    <name type="scientific">Purpureocillium lavendulum</name>
    <dbReference type="NCBI Taxonomy" id="1247861"/>
    <lineage>
        <taxon>Eukaryota</taxon>
        <taxon>Fungi</taxon>
        <taxon>Dikarya</taxon>
        <taxon>Ascomycota</taxon>
        <taxon>Pezizomycotina</taxon>
        <taxon>Sordariomycetes</taxon>
        <taxon>Hypocreomycetidae</taxon>
        <taxon>Hypocreales</taxon>
        <taxon>Ophiocordycipitaceae</taxon>
        <taxon>Purpureocillium</taxon>
    </lineage>
</organism>
<accession>A0AB34G3W9</accession>
<protein>
    <submittedName>
        <fullName evidence="3">Carbohydrate esterase family 3 protein</fullName>
    </submittedName>
</protein>
<dbReference type="InterPro" id="IPR013830">
    <property type="entry name" value="SGNH_hydro"/>
</dbReference>
<reference evidence="3" key="1">
    <citation type="submission" date="2023-01" db="EMBL/GenBank/DDBJ databases">
        <title>The growth and conidiation of Purpureocillium lavendulum are regulated by nitrogen source and histone H3K14 acetylation.</title>
        <authorList>
            <person name="Tang P."/>
            <person name="Han J."/>
            <person name="Zhang C."/>
            <person name="Tang P."/>
            <person name="Qi F."/>
            <person name="Zhang K."/>
            <person name="Liang L."/>
        </authorList>
    </citation>
    <scope>NUCLEOTIDE SEQUENCE</scope>
    <source>
        <strain evidence="3">YMF1.00683</strain>
    </source>
</reference>
<feature type="chain" id="PRO_5044286822" evidence="1">
    <location>
        <begin position="25"/>
        <end position="249"/>
    </location>
</feature>
<name>A0AB34G3W9_9HYPO</name>
<dbReference type="Pfam" id="PF13472">
    <property type="entry name" value="Lipase_GDSL_2"/>
    <property type="match status" value="1"/>
</dbReference>
<gene>
    <name evidence="3" type="ORF">O9K51_00708</name>
</gene>
<dbReference type="EMBL" id="JAQHRD010000001">
    <property type="protein sequence ID" value="KAJ6445943.1"/>
    <property type="molecule type" value="Genomic_DNA"/>
</dbReference>
<dbReference type="AlphaFoldDB" id="A0AB34G3W9"/>
<feature type="signal peptide" evidence="1">
    <location>
        <begin position="1"/>
        <end position="24"/>
    </location>
</feature>
<dbReference type="SUPFAM" id="SSF52266">
    <property type="entry name" value="SGNH hydrolase"/>
    <property type="match status" value="1"/>
</dbReference>
<dbReference type="PANTHER" id="PTHR30383">
    <property type="entry name" value="THIOESTERASE 1/PROTEASE 1/LYSOPHOSPHOLIPASE L1"/>
    <property type="match status" value="1"/>
</dbReference>
<evidence type="ECO:0000259" key="2">
    <source>
        <dbReference type="Pfam" id="PF13472"/>
    </source>
</evidence>
<sequence>MAPFVQSLSQAAVVALALISNVQASPAAARHDSRADKVPLRLMPLGASITAGDHSSTGNGYRKDLRELLVKDGHPINMVGSRKSGSMVDNDNEGWSGFRIGQVEGKARASVPGIKPNLFTINAGTNDCAQGYDIDGAGARMGGMLDYLWGASPGSTVILSTLLLNLNATKEACVERVNEQFKTLAKDKATAGKRIVLVDMHASDGPQKGDMADDTHPNDVGYGKMANIWHRGIRQAEDKGFLQPPNKAA</sequence>
<evidence type="ECO:0000313" key="3">
    <source>
        <dbReference type="EMBL" id="KAJ6445943.1"/>
    </source>
</evidence>
<feature type="domain" description="SGNH hydrolase-type esterase" evidence="2">
    <location>
        <begin position="45"/>
        <end position="222"/>
    </location>
</feature>
<dbReference type="InterPro" id="IPR051532">
    <property type="entry name" value="Ester_Hydrolysis_Enzymes"/>
</dbReference>
<dbReference type="GO" id="GO:0004622">
    <property type="term" value="F:phosphatidylcholine lysophospholipase activity"/>
    <property type="evidence" value="ECO:0007669"/>
    <property type="project" value="TreeGrafter"/>
</dbReference>
<evidence type="ECO:0000313" key="4">
    <source>
        <dbReference type="Proteomes" id="UP001163105"/>
    </source>
</evidence>
<comment type="caution">
    <text evidence="3">The sequence shown here is derived from an EMBL/GenBank/DDBJ whole genome shotgun (WGS) entry which is preliminary data.</text>
</comment>
<dbReference type="CDD" id="cd01833">
    <property type="entry name" value="XynB_like"/>
    <property type="match status" value="1"/>
</dbReference>